<gene>
    <name evidence="11" type="ORF">Godav_003673</name>
</gene>
<keyword evidence="6" id="KW-0967">Endosome</keyword>
<evidence type="ECO:0000256" key="4">
    <source>
        <dbReference type="ARBA" id="ARBA00022692"/>
    </source>
</evidence>
<dbReference type="AlphaFoldDB" id="A0A7J8SIH7"/>
<evidence type="ECO:0000256" key="1">
    <source>
        <dbReference type="ARBA" id="ARBA00004337"/>
    </source>
</evidence>
<reference evidence="11 12" key="1">
    <citation type="journal article" date="2019" name="Genome Biol. Evol.">
        <title>Insights into the evolution of the New World diploid cottons (Gossypium, subgenus Houzingenia) based on genome sequencing.</title>
        <authorList>
            <person name="Grover C.E."/>
            <person name="Arick M.A. 2nd"/>
            <person name="Thrash A."/>
            <person name="Conover J.L."/>
            <person name="Sanders W.S."/>
            <person name="Peterson D.G."/>
            <person name="Frelichowski J.E."/>
            <person name="Scheffler J.A."/>
            <person name="Scheffler B.E."/>
            <person name="Wendel J.F."/>
        </authorList>
    </citation>
    <scope>NUCLEOTIDE SEQUENCE [LARGE SCALE GENOMIC DNA]</scope>
    <source>
        <strain evidence="11">27</strain>
        <tissue evidence="11">Leaf</tissue>
    </source>
</reference>
<evidence type="ECO:0000256" key="9">
    <source>
        <dbReference type="ARBA" id="ARBA00023136"/>
    </source>
</evidence>
<sequence length="227" mass="25927">MGNFGIWVLTICLIFQSGYGFYLPGSYPLKHVVGNYLSVKVNSLTSIDTEMPFSYYSLPFCKPVEGVKDSAENLGELLMGDRIENSPYRFKMHTNETEIFLCQTNKLSSDDFKLLTKRIDEMYQVNLILDNLPAIRYTRKEGFMLRWTGYPIGVKIKDVYYVFNHLKFKVLVHKYEETNVARVMGTGDAVEGFLCQCPSRKVSQLSSPMKLLSRRAISSGHLVGMLI</sequence>
<dbReference type="GO" id="GO:0072657">
    <property type="term" value="P:protein localization to membrane"/>
    <property type="evidence" value="ECO:0007669"/>
    <property type="project" value="TreeGrafter"/>
</dbReference>
<comment type="caution">
    <text evidence="11">The sequence shown here is derived from an EMBL/GenBank/DDBJ whole genome shotgun (WGS) entry which is preliminary data.</text>
</comment>
<evidence type="ECO:0000256" key="2">
    <source>
        <dbReference type="ARBA" id="ARBA00004653"/>
    </source>
</evidence>
<name>A0A7J8SIH7_GOSDV</name>
<dbReference type="Proteomes" id="UP000593561">
    <property type="component" value="Unassembled WGS sequence"/>
</dbReference>
<evidence type="ECO:0000256" key="10">
    <source>
        <dbReference type="RuleBase" id="RU363079"/>
    </source>
</evidence>
<organism evidence="11 12">
    <name type="scientific">Gossypium davidsonii</name>
    <name type="common">Davidson's cotton</name>
    <name type="synonym">Gossypium klotzschianum subsp. davidsonii</name>
    <dbReference type="NCBI Taxonomy" id="34287"/>
    <lineage>
        <taxon>Eukaryota</taxon>
        <taxon>Viridiplantae</taxon>
        <taxon>Streptophyta</taxon>
        <taxon>Embryophyta</taxon>
        <taxon>Tracheophyta</taxon>
        <taxon>Spermatophyta</taxon>
        <taxon>Magnoliopsida</taxon>
        <taxon>eudicotyledons</taxon>
        <taxon>Gunneridae</taxon>
        <taxon>Pentapetalae</taxon>
        <taxon>rosids</taxon>
        <taxon>malvids</taxon>
        <taxon>Malvales</taxon>
        <taxon>Malvaceae</taxon>
        <taxon>Malvoideae</taxon>
        <taxon>Gossypium</taxon>
    </lineage>
</organism>
<evidence type="ECO:0000256" key="6">
    <source>
        <dbReference type="ARBA" id="ARBA00022753"/>
    </source>
</evidence>
<keyword evidence="4" id="KW-0812">Transmembrane</keyword>
<evidence type="ECO:0000313" key="12">
    <source>
        <dbReference type="Proteomes" id="UP000593561"/>
    </source>
</evidence>
<keyword evidence="8" id="KW-0333">Golgi apparatus</keyword>
<comment type="subcellular location">
    <subcellularLocation>
        <location evidence="1">Endosome membrane</location>
        <topology evidence="1">Multi-pass membrane protein</topology>
    </subcellularLocation>
    <subcellularLocation>
        <location evidence="2">Golgi apparatus membrane</location>
        <topology evidence="2">Multi-pass membrane protein</topology>
    </subcellularLocation>
</comment>
<protein>
    <recommendedName>
        <fullName evidence="10">Transmembrane 9 superfamily member</fullName>
    </recommendedName>
</protein>
<keyword evidence="12" id="KW-1185">Reference proteome</keyword>
<dbReference type="EMBL" id="JABFAC010000010">
    <property type="protein sequence ID" value="MBA0625927.1"/>
    <property type="molecule type" value="Genomic_DNA"/>
</dbReference>
<dbReference type="GO" id="GO:0000139">
    <property type="term" value="C:Golgi membrane"/>
    <property type="evidence" value="ECO:0007669"/>
    <property type="project" value="UniProtKB-SubCell"/>
</dbReference>
<evidence type="ECO:0000256" key="5">
    <source>
        <dbReference type="ARBA" id="ARBA00022729"/>
    </source>
</evidence>
<dbReference type="InterPro" id="IPR004240">
    <property type="entry name" value="EMP70"/>
</dbReference>
<keyword evidence="9" id="KW-0472">Membrane</keyword>
<feature type="signal peptide" evidence="10">
    <location>
        <begin position="1"/>
        <end position="20"/>
    </location>
</feature>
<dbReference type="PANTHER" id="PTHR10766:SF55">
    <property type="entry name" value="TRANSMEMBRANE 9 SUPERFAMILY MEMBER 4"/>
    <property type="match status" value="1"/>
</dbReference>
<dbReference type="GO" id="GO:0010008">
    <property type="term" value="C:endosome membrane"/>
    <property type="evidence" value="ECO:0007669"/>
    <property type="project" value="UniProtKB-SubCell"/>
</dbReference>
<proteinExistence type="inferred from homology"/>
<dbReference type="Pfam" id="PF02990">
    <property type="entry name" value="EMP70"/>
    <property type="match status" value="1"/>
</dbReference>
<accession>A0A7J8SIH7</accession>
<keyword evidence="5 10" id="KW-0732">Signal</keyword>
<dbReference type="PANTHER" id="PTHR10766">
    <property type="entry name" value="TRANSMEMBRANE 9 SUPERFAMILY PROTEIN"/>
    <property type="match status" value="1"/>
</dbReference>
<comment type="similarity">
    <text evidence="3 10">Belongs to the nonaspanin (TM9SF) (TC 9.A.2) family.</text>
</comment>
<evidence type="ECO:0000256" key="3">
    <source>
        <dbReference type="ARBA" id="ARBA00005227"/>
    </source>
</evidence>
<evidence type="ECO:0000256" key="7">
    <source>
        <dbReference type="ARBA" id="ARBA00022989"/>
    </source>
</evidence>
<evidence type="ECO:0000256" key="8">
    <source>
        <dbReference type="ARBA" id="ARBA00023034"/>
    </source>
</evidence>
<feature type="chain" id="PRO_5029946873" description="Transmembrane 9 superfamily member" evidence="10">
    <location>
        <begin position="21"/>
        <end position="227"/>
    </location>
</feature>
<keyword evidence="7" id="KW-1133">Transmembrane helix</keyword>
<evidence type="ECO:0000313" key="11">
    <source>
        <dbReference type="EMBL" id="MBA0625927.1"/>
    </source>
</evidence>